<evidence type="ECO:0000259" key="10">
    <source>
        <dbReference type="PROSITE" id="PS50522"/>
    </source>
</evidence>
<dbReference type="GO" id="GO:0000166">
    <property type="term" value="F:nucleotide binding"/>
    <property type="evidence" value="ECO:0007669"/>
    <property type="project" value="UniProtKB-KW"/>
</dbReference>
<keyword evidence="9" id="KW-0479">Metal-binding</keyword>
<feature type="binding site" evidence="9">
    <location>
        <position position="51"/>
    </location>
    <ligand>
        <name>Mg(2+)</name>
        <dbReference type="ChEBI" id="CHEBI:18420"/>
        <label>2</label>
    </ligand>
</feature>
<evidence type="ECO:0000256" key="5">
    <source>
        <dbReference type="ARBA" id="ARBA00022741"/>
    </source>
</evidence>
<keyword evidence="3" id="KW-0808">Transferase</keyword>
<evidence type="ECO:0000256" key="3">
    <source>
        <dbReference type="ARBA" id="ARBA00022679"/>
    </source>
</evidence>
<evidence type="ECO:0000256" key="9">
    <source>
        <dbReference type="PIRSR" id="PIRSR605093-1"/>
    </source>
</evidence>
<evidence type="ECO:0000256" key="6">
    <source>
        <dbReference type="ARBA" id="ARBA00022953"/>
    </source>
</evidence>
<evidence type="ECO:0000256" key="4">
    <source>
        <dbReference type="ARBA" id="ARBA00022695"/>
    </source>
</evidence>
<keyword evidence="4" id="KW-0548">Nucleotidyltransferase</keyword>
<gene>
    <name evidence="11" type="ORF">H2Bulk35278_000004</name>
</gene>
<protein>
    <recommendedName>
        <fullName evidence="1">RNA-directed RNA polymerase</fullName>
        <ecNumber evidence="1">2.7.7.48</ecNumber>
    </recommendedName>
    <alternativeName>
        <fullName evidence="7">RNA replicase beta chain</fullName>
    </alternativeName>
</protein>
<dbReference type="GO" id="GO:0039694">
    <property type="term" value="P:viral RNA genome replication"/>
    <property type="evidence" value="ECO:0007669"/>
    <property type="project" value="InterPro"/>
</dbReference>
<dbReference type="PROSITE" id="PS50522">
    <property type="entry name" value="RDRP_PHAGE"/>
    <property type="match status" value="1"/>
</dbReference>
<feature type="binding site" evidence="9">
    <location>
        <position position="148"/>
    </location>
    <ligand>
        <name>Mg(2+)</name>
        <dbReference type="ChEBI" id="CHEBI:18420"/>
        <label>2</label>
    </ligand>
</feature>
<feature type="binding site" evidence="9">
    <location>
        <position position="149"/>
    </location>
    <ligand>
        <name>Mg(2+)</name>
        <dbReference type="ChEBI" id="CHEBI:18420"/>
        <label>2</label>
    </ligand>
</feature>
<evidence type="ECO:0000313" key="11">
    <source>
        <dbReference type="EMBL" id="QDH86624.1"/>
    </source>
</evidence>
<proteinExistence type="predicted"/>
<dbReference type="Pfam" id="PF03431">
    <property type="entry name" value="RNA_replicase_B"/>
    <property type="match status" value="1"/>
</dbReference>
<dbReference type="EC" id="2.7.7.48" evidence="1"/>
<feature type="domain" description="RdRp catalytic" evidence="10">
    <location>
        <begin position="36"/>
        <end position="180"/>
    </location>
</feature>
<evidence type="ECO:0000256" key="2">
    <source>
        <dbReference type="ARBA" id="ARBA00022484"/>
    </source>
</evidence>
<organism evidence="11">
    <name type="scientific">Leviviridae sp</name>
    <dbReference type="NCBI Taxonomy" id="2027243"/>
    <lineage>
        <taxon>Viruses</taxon>
        <taxon>Riboviria</taxon>
        <taxon>Orthornavirae</taxon>
        <taxon>Lenarviricota</taxon>
        <taxon>Leviviricetes</taxon>
        <taxon>Norzivirales</taxon>
        <taxon>Fiersviridae</taxon>
    </lineage>
</organism>
<reference evidence="11" key="1">
    <citation type="submission" date="2019-05" db="EMBL/GenBank/DDBJ databases">
        <title>Metatranscriptomic reconstruction reveals RNA viruses with the potential to shape carbon cycling in soil.</title>
        <authorList>
            <person name="Starr E.P."/>
            <person name="Nuccio E."/>
            <person name="Pett-Ridge J."/>
            <person name="Banfield J.F."/>
            <person name="Firestone M.K."/>
        </authorList>
    </citation>
    <scope>NUCLEOTIDE SEQUENCE</scope>
    <source>
        <strain evidence="11">H2_Bulk_35_scaffold_278</strain>
    </source>
</reference>
<keyword evidence="2 11" id="KW-0696">RNA-directed RNA polymerase</keyword>
<accession>A0A514CZ38</accession>
<evidence type="ECO:0000256" key="7">
    <source>
        <dbReference type="ARBA" id="ARBA00030248"/>
    </source>
</evidence>
<keyword evidence="5" id="KW-0547">Nucleotide-binding</keyword>
<dbReference type="GO" id="GO:0003968">
    <property type="term" value="F:RNA-directed RNA polymerase activity"/>
    <property type="evidence" value="ECO:0007669"/>
    <property type="project" value="UniProtKB-KW"/>
</dbReference>
<keyword evidence="9" id="KW-0460">Magnesium</keyword>
<name>A0A514CZ38_9VIRU</name>
<sequence>MQYMQQAIRLAIYEDVKRDNLLSHFISFDDQAPNQRMALKGSLDGSLATLDLSEASDRVSNQHVRALMARWPLLAEAVDATRSRKADVDGYGVIRLAKFASMGSALTFPIEAMVFLTVVMMGIEDVLKRQLTSRDLLRLRGSVRIFGDDIIIPKEYALSVVSRLEAFGLKVNGNKSFWTGRFRESCGKEYYAGHDVSIVKVRRVLPSQREHVSEIISLVETRNQFYKSGLWTTTRYLDNIIERLIPFPAVAETSPGLGRFSFLGYETQKWSRDLQAPLVKAYVPHSQLPISQLDDYGALLKFFLKRGELPFADRDHLERAGRPKRVNIKLRMVQPF</sequence>
<evidence type="ECO:0000256" key="1">
    <source>
        <dbReference type="ARBA" id="ARBA00012494"/>
    </source>
</evidence>
<keyword evidence="6" id="KW-0693">Viral RNA replication</keyword>
<comment type="catalytic activity">
    <reaction evidence="8">
        <text>RNA(n) + a ribonucleoside 5'-triphosphate = RNA(n+1) + diphosphate</text>
        <dbReference type="Rhea" id="RHEA:21248"/>
        <dbReference type="Rhea" id="RHEA-COMP:14527"/>
        <dbReference type="Rhea" id="RHEA-COMP:17342"/>
        <dbReference type="ChEBI" id="CHEBI:33019"/>
        <dbReference type="ChEBI" id="CHEBI:61557"/>
        <dbReference type="ChEBI" id="CHEBI:140395"/>
        <dbReference type="EC" id="2.7.7.48"/>
    </reaction>
</comment>
<dbReference type="InterPro" id="IPR005093">
    <property type="entry name" value="RNArep_beta"/>
</dbReference>
<dbReference type="GO" id="GO:0046872">
    <property type="term" value="F:metal ion binding"/>
    <property type="evidence" value="ECO:0007669"/>
    <property type="project" value="UniProtKB-KW"/>
</dbReference>
<dbReference type="InterPro" id="IPR007096">
    <property type="entry name" value="RNA-dir_Rpol_cat_phage"/>
</dbReference>
<dbReference type="EMBL" id="MN032807">
    <property type="protein sequence ID" value="QDH86624.1"/>
    <property type="molecule type" value="Genomic_RNA"/>
</dbReference>
<comment type="cofactor">
    <cofactor evidence="9">
        <name>Mg(2+)</name>
        <dbReference type="ChEBI" id="CHEBI:18420"/>
    </cofactor>
    <text evidence="9">Binds 2 Mg(2+) per subunit.</text>
</comment>
<evidence type="ECO:0000256" key="8">
    <source>
        <dbReference type="ARBA" id="ARBA00048744"/>
    </source>
</evidence>